<keyword evidence="1" id="KW-1133">Transmembrane helix</keyword>
<feature type="transmembrane region" description="Helical" evidence="1">
    <location>
        <begin position="344"/>
        <end position="363"/>
    </location>
</feature>
<protein>
    <submittedName>
        <fullName evidence="2">OpgC domain-containing protein</fullName>
    </submittedName>
</protein>
<name>A0ABY6CJI7_9HYPH</name>
<keyword evidence="3" id="KW-1185">Reference proteome</keyword>
<dbReference type="PIRSF" id="PIRSF028704">
    <property type="entry name" value="UPC028704"/>
    <property type="match status" value="1"/>
</dbReference>
<feature type="transmembrane region" description="Helical" evidence="1">
    <location>
        <begin position="298"/>
        <end position="324"/>
    </location>
</feature>
<dbReference type="RefSeq" id="WP_262169042.1">
    <property type="nucleotide sequence ID" value="NZ_CP104965.1"/>
</dbReference>
<reference evidence="2 3" key="1">
    <citation type="submission" date="2022-09" db="EMBL/GenBank/DDBJ databases">
        <title>Interaction between co-microsymbionts with complementary sets of symbiotic genes in legume-rhizobium systems.</title>
        <authorList>
            <person name="Safronova V."/>
            <person name="Sazanova A."/>
            <person name="Afonin A."/>
            <person name="Chirak E."/>
        </authorList>
    </citation>
    <scope>NUCLEOTIDE SEQUENCE [LARGE SCALE GENOMIC DNA]</scope>
    <source>
        <strain evidence="2 3">A18/4-1</strain>
    </source>
</reference>
<proteinExistence type="predicted"/>
<sequence length="407" mass="44550">MSLPEAVPFRAAGLLGPSWVRAIWAPIAGDKAAAPQSGRDERLDMFRGLALLMIFINHVPGTFYEGLTSRNFGFSDAAEAFVFMSGMASGLAYSNRFRTGSLWAATAKVWARARQLYFVHITITILSLAIFAAAAKWLGLGELLAKNNIAPLFQQPLGTMVGIPLLTHQLGYLNILPLYMTLLLVTPLLIIVGLRWPVPLALASVLLWAIAGEFRLNFPNFPNEGGWFFNPFSWQLVFVLGLLSGMAMKVGKRFIPYQPVLFGLAAAILVFTLIWMKVPPIGKAMNGTMGWFGSMGTPFYLIWFDKTFLTLPRLLHALALFYVLGHLPIMRTLAQSWIAAPFRLMGRQGLAVFAAGTVLSMALQVVKAPMDAHPLWDGLLLGGGLLFLVGLAWVLTKTAELSRAKAA</sequence>
<evidence type="ECO:0000256" key="1">
    <source>
        <dbReference type="SAM" id="Phobius"/>
    </source>
</evidence>
<evidence type="ECO:0000313" key="2">
    <source>
        <dbReference type="EMBL" id="UXN70183.1"/>
    </source>
</evidence>
<feature type="transmembrane region" description="Helical" evidence="1">
    <location>
        <begin position="260"/>
        <end position="278"/>
    </location>
</feature>
<feature type="transmembrane region" description="Helical" evidence="1">
    <location>
        <begin position="198"/>
        <end position="216"/>
    </location>
</feature>
<gene>
    <name evidence="2" type="ORF">N8A98_03020</name>
</gene>
<feature type="transmembrane region" description="Helical" evidence="1">
    <location>
        <begin position="77"/>
        <end position="95"/>
    </location>
</feature>
<organism evidence="2 3">
    <name type="scientific">Devosia neptuniae</name>
    <dbReference type="NCBI Taxonomy" id="191302"/>
    <lineage>
        <taxon>Bacteria</taxon>
        <taxon>Pseudomonadati</taxon>
        <taxon>Pseudomonadota</taxon>
        <taxon>Alphaproteobacteria</taxon>
        <taxon>Hyphomicrobiales</taxon>
        <taxon>Devosiaceae</taxon>
        <taxon>Devosia</taxon>
    </lineage>
</organism>
<evidence type="ECO:0000313" key="3">
    <source>
        <dbReference type="Proteomes" id="UP001061862"/>
    </source>
</evidence>
<feature type="transmembrane region" description="Helical" evidence="1">
    <location>
        <begin position="116"/>
        <end position="138"/>
    </location>
</feature>
<keyword evidence="1" id="KW-0472">Membrane</keyword>
<dbReference type="Proteomes" id="UP001061862">
    <property type="component" value="Chromosome"/>
</dbReference>
<feature type="transmembrane region" description="Helical" evidence="1">
    <location>
        <begin position="46"/>
        <end position="65"/>
    </location>
</feature>
<dbReference type="PANTHER" id="PTHR38592:SF3">
    <property type="entry name" value="BLL4819 PROTEIN"/>
    <property type="match status" value="1"/>
</dbReference>
<accession>A0ABY6CJI7</accession>
<keyword evidence="1" id="KW-0812">Transmembrane</keyword>
<feature type="transmembrane region" description="Helical" evidence="1">
    <location>
        <begin position="375"/>
        <end position="395"/>
    </location>
</feature>
<dbReference type="PANTHER" id="PTHR38592">
    <property type="entry name" value="BLL4819 PROTEIN"/>
    <property type="match status" value="1"/>
</dbReference>
<feature type="transmembrane region" description="Helical" evidence="1">
    <location>
        <begin position="228"/>
        <end position="248"/>
    </location>
</feature>
<dbReference type="EMBL" id="CP104965">
    <property type="protein sequence ID" value="UXN70183.1"/>
    <property type="molecule type" value="Genomic_DNA"/>
</dbReference>
<dbReference type="InterPro" id="IPR014550">
    <property type="entry name" value="UCP028704_OpgC"/>
</dbReference>
<dbReference type="Pfam" id="PF10129">
    <property type="entry name" value="OpgC_C"/>
    <property type="match status" value="1"/>
</dbReference>